<organism evidence="1 2">
    <name type="scientific">Erythrobacter crassostreae</name>
    <dbReference type="NCBI Taxonomy" id="2828328"/>
    <lineage>
        <taxon>Bacteria</taxon>
        <taxon>Pseudomonadati</taxon>
        <taxon>Pseudomonadota</taxon>
        <taxon>Alphaproteobacteria</taxon>
        <taxon>Sphingomonadales</taxon>
        <taxon>Erythrobacteraceae</taxon>
        <taxon>Erythrobacter/Porphyrobacter group</taxon>
        <taxon>Erythrobacter</taxon>
    </lineage>
</organism>
<comment type="caution">
    <text evidence="1">The sequence shown here is derived from an EMBL/GenBank/DDBJ whole genome shotgun (WGS) entry which is preliminary data.</text>
</comment>
<accession>A0A9X1F3C5</accession>
<dbReference type="AlphaFoldDB" id="A0A9X1F3C5"/>
<evidence type="ECO:0000313" key="2">
    <source>
        <dbReference type="Proteomes" id="UP001138681"/>
    </source>
</evidence>
<gene>
    <name evidence="1" type="ORF">KCG46_00580</name>
</gene>
<protein>
    <submittedName>
        <fullName evidence="1">Uncharacterized protein</fullName>
    </submittedName>
</protein>
<dbReference type="RefSeq" id="WP_218403438.1">
    <property type="nucleotide sequence ID" value="NZ_JAGSPC010000001.1"/>
</dbReference>
<proteinExistence type="predicted"/>
<keyword evidence="2" id="KW-1185">Reference proteome</keyword>
<dbReference type="Proteomes" id="UP001138681">
    <property type="component" value="Unassembled WGS sequence"/>
</dbReference>
<evidence type="ECO:0000313" key="1">
    <source>
        <dbReference type="EMBL" id="MBV7258065.1"/>
    </source>
</evidence>
<sequence length="123" mass="14271">MSEDHRHEWSVIDRERAEVMLLDRTKTADYSDGENTYKTVLVRGYEPERDGSVYVVDFLVAIDCERSMLAAIGSWEPKLQNETPKVRSHEIGKFVRANDKADEKVLTAVFQHICGPEWKFEPR</sequence>
<dbReference type="EMBL" id="JAGSPC010000001">
    <property type="protein sequence ID" value="MBV7258065.1"/>
    <property type="molecule type" value="Genomic_DNA"/>
</dbReference>
<name>A0A9X1F3C5_9SPHN</name>
<reference evidence="1" key="1">
    <citation type="submission" date="2021-04" db="EMBL/GenBank/DDBJ databases">
        <authorList>
            <person name="Pira H."/>
            <person name="Risdian C."/>
            <person name="Wink J."/>
        </authorList>
    </citation>
    <scope>NUCLEOTIDE SEQUENCE</scope>
    <source>
        <strain evidence="1">WH158</strain>
    </source>
</reference>